<dbReference type="Proteomes" id="UP000032874">
    <property type="component" value="Unassembled WGS sequence"/>
</dbReference>
<comment type="caution">
    <text evidence="3">The sequence shown here is derived from an EMBL/GenBank/DDBJ whole genome shotgun (WGS) entry which is preliminary data.</text>
</comment>
<dbReference type="AlphaFoldDB" id="A0A093UGQ3"/>
<protein>
    <recommendedName>
        <fullName evidence="2">YCII-related domain-containing protein</fullName>
    </recommendedName>
</protein>
<dbReference type="InterPro" id="IPR051807">
    <property type="entry name" value="Sec-metab_biosynth-assoc"/>
</dbReference>
<evidence type="ECO:0000259" key="2">
    <source>
        <dbReference type="Pfam" id="PF03795"/>
    </source>
</evidence>
<dbReference type="EMBL" id="JQHL01000001">
    <property type="protein sequence ID" value="KFX22277.1"/>
    <property type="molecule type" value="Genomic_DNA"/>
</dbReference>
<name>A0A093UGQ3_9GAMM</name>
<gene>
    <name evidence="4" type="ORF">JV35_03685</name>
    <name evidence="3" type="ORF">KP22_04850</name>
</gene>
<dbReference type="SUPFAM" id="SSF54909">
    <property type="entry name" value="Dimeric alpha+beta barrel"/>
    <property type="match status" value="1"/>
</dbReference>
<dbReference type="STRING" id="55207.KP22_04850"/>
<dbReference type="NCBIfam" id="NF008473">
    <property type="entry name" value="PRK11370.1"/>
    <property type="match status" value="1"/>
</dbReference>
<dbReference type="PANTHER" id="PTHR33606">
    <property type="entry name" value="PROTEIN YCII"/>
    <property type="match status" value="1"/>
</dbReference>
<evidence type="ECO:0000256" key="1">
    <source>
        <dbReference type="ARBA" id="ARBA00007689"/>
    </source>
</evidence>
<organism evidence="3 6">
    <name type="scientific">Pectobacterium betavasculorum</name>
    <dbReference type="NCBI Taxonomy" id="55207"/>
    <lineage>
        <taxon>Bacteria</taxon>
        <taxon>Pseudomonadati</taxon>
        <taxon>Pseudomonadota</taxon>
        <taxon>Gammaproteobacteria</taxon>
        <taxon>Enterobacterales</taxon>
        <taxon>Pectobacteriaceae</taxon>
        <taxon>Pectobacterium</taxon>
    </lineage>
</organism>
<dbReference type="OrthoDB" id="9797014at2"/>
<dbReference type="EMBL" id="JQHM01000001">
    <property type="protein sequence ID" value="KFX07418.1"/>
    <property type="molecule type" value="Genomic_DNA"/>
</dbReference>
<reference evidence="5 6" key="1">
    <citation type="submission" date="2014-08" db="EMBL/GenBank/DDBJ databases">
        <title>Genome sequences of NCPPB Pectobacterium isolates.</title>
        <authorList>
            <person name="Glover R.H."/>
            <person name="Sapp M."/>
            <person name="Elphinstone J."/>
        </authorList>
    </citation>
    <scope>NUCLEOTIDE SEQUENCE [LARGE SCALE GENOMIC DNA]</scope>
    <source>
        <strain evidence="4 5">NCPPB 2793</strain>
        <strain evidence="3 6">NCPPB 2795</strain>
    </source>
</reference>
<dbReference type="PANTHER" id="PTHR33606:SF3">
    <property type="entry name" value="PROTEIN YCII"/>
    <property type="match status" value="1"/>
</dbReference>
<dbReference type="RefSeq" id="WP_039300009.1">
    <property type="nucleotide sequence ID" value="NZ_JAODTE010000001.1"/>
</dbReference>
<sequence length="98" mass="10688">MLYVIYAEDNVDSLAKRLSVRPDHLARLQILRDQGRLITAGPLPAIDSEDPGQAGFSGSVIIAEFTSLDEATAWANADPYIAAGVYKHVSVKPFKKVF</sequence>
<evidence type="ECO:0000313" key="6">
    <source>
        <dbReference type="Proteomes" id="UP000032874"/>
    </source>
</evidence>
<evidence type="ECO:0000313" key="3">
    <source>
        <dbReference type="EMBL" id="KFX07418.1"/>
    </source>
</evidence>
<evidence type="ECO:0000313" key="4">
    <source>
        <dbReference type="EMBL" id="KFX22277.1"/>
    </source>
</evidence>
<feature type="domain" description="YCII-related" evidence="2">
    <location>
        <begin position="1"/>
        <end position="95"/>
    </location>
</feature>
<proteinExistence type="inferred from homology"/>
<comment type="similarity">
    <text evidence="1">Belongs to the YciI family.</text>
</comment>
<dbReference type="Proteomes" id="UP000032869">
    <property type="component" value="Unassembled WGS sequence"/>
</dbReference>
<keyword evidence="5" id="KW-1185">Reference proteome</keyword>
<dbReference type="Gene3D" id="3.30.70.1060">
    <property type="entry name" value="Dimeric alpha+beta barrel"/>
    <property type="match status" value="1"/>
</dbReference>
<dbReference type="Pfam" id="PF03795">
    <property type="entry name" value="YCII"/>
    <property type="match status" value="1"/>
</dbReference>
<accession>A0A093UGQ3</accession>
<evidence type="ECO:0000313" key="5">
    <source>
        <dbReference type="Proteomes" id="UP000032869"/>
    </source>
</evidence>
<dbReference type="eggNOG" id="COG2350">
    <property type="taxonomic scope" value="Bacteria"/>
</dbReference>
<dbReference type="InterPro" id="IPR005545">
    <property type="entry name" value="YCII"/>
</dbReference>
<dbReference type="InterPro" id="IPR011008">
    <property type="entry name" value="Dimeric_a/b-barrel"/>
</dbReference>